<dbReference type="RefSeq" id="XP_014147226.1">
    <property type="nucleotide sequence ID" value="XM_014291751.1"/>
</dbReference>
<proteinExistence type="predicted"/>
<sequence length="65" mass="7144">MTPSYSALYQFSCDMSKTFITTFSGKDSSFLHSPLNGYKESASIVKNVCSYFANPIQVQSSVSSQ</sequence>
<evidence type="ECO:0000313" key="2">
    <source>
        <dbReference type="Proteomes" id="UP000054560"/>
    </source>
</evidence>
<organism evidence="1 2">
    <name type="scientific">Sphaeroforma arctica JP610</name>
    <dbReference type="NCBI Taxonomy" id="667725"/>
    <lineage>
        <taxon>Eukaryota</taxon>
        <taxon>Ichthyosporea</taxon>
        <taxon>Ichthyophonida</taxon>
        <taxon>Sphaeroforma</taxon>
    </lineage>
</organism>
<dbReference type="EMBL" id="KQ245770">
    <property type="protein sequence ID" value="KNC73324.1"/>
    <property type="molecule type" value="Genomic_DNA"/>
</dbReference>
<dbReference type="GeneID" id="25914621"/>
<feature type="non-terminal residue" evidence="1">
    <location>
        <position position="65"/>
    </location>
</feature>
<gene>
    <name evidence="1" type="ORF">SARC_14117</name>
</gene>
<dbReference type="AlphaFoldDB" id="A0A0L0F9C0"/>
<dbReference type="Proteomes" id="UP000054560">
    <property type="component" value="Unassembled WGS sequence"/>
</dbReference>
<protein>
    <submittedName>
        <fullName evidence="1">Uncharacterized protein</fullName>
    </submittedName>
</protein>
<evidence type="ECO:0000313" key="1">
    <source>
        <dbReference type="EMBL" id="KNC73324.1"/>
    </source>
</evidence>
<name>A0A0L0F9C0_9EUKA</name>
<reference evidence="1 2" key="1">
    <citation type="submission" date="2011-02" db="EMBL/GenBank/DDBJ databases">
        <title>The Genome Sequence of Sphaeroforma arctica JP610.</title>
        <authorList>
            <consortium name="The Broad Institute Genome Sequencing Platform"/>
            <person name="Russ C."/>
            <person name="Cuomo C."/>
            <person name="Young S.K."/>
            <person name="Zeng Q."/>
            <person name="Gargeya S."/>
            <person name="Alvarado L."/>
            <person name="Berlin A."/>
            <person name="Chapman S.B."/>
            <person name="Chen Z."/>
            <person name="Freedman E."/>
            <person name="Gellesch M."/>
            <person name="Goldberg J."/>
            <person name="Griggs A."/>
            <person name="Gujja S."/>
            <person name="Heilman E."/>
            <person name="Heiman D."/>
            <person name="Howarth C."/>
            <person name="Mehta T."/>
            <person name="Neiman D."/>
            <person name="Pearson M."/>
            <person name="Roberts A."/>
            <person name="Saif S."/>
            <person name="Shea T."/>
            <person name="Shenoy N."/>
            <person name="Sisk P."/>
            <person name="Stolte C."/>
            <person name="Sykes S."/>
            <person name="White J."/>
            <person name="Yandava C."/>
            <person name="Burger G."/>
            <person name="Gray M.W."/>
            <person name="Holland P.W.H."/>
            <person name="King N."/>
            <person name="Lang F.B.F."/>
            <person name="Roger A.J."/>
            <person name="Ruiz-Trillo I."/>
            <person name="Haas B."/>
            <person name="Nusbaum C."/>
            <person name="Birren B."/>
        </authorList>
    </citation>
    <scope>NUCLEOTIDE SEQUENCE [LARGE SCALE GENOMIC DNA]</scope>
    <source>
        <strain evidence="1 2">JP610</strain>
    </source>
</reference>
<keyword evidence="2" id="KW-1185">Reference proteome</keyword>
<accession>A0A0L0F9C0</accession>